<evidence type="ECO:0000313" key="4">
    <source>
        <dbReference type="Proteomes" id="UP001175227"/>
    </source>
</evidence>
<keyword evidence="2" id="KW-0732">Signal</keyword>
<reference evidence="3" key="1">
    <citation type="submission" date="2023-06" db="EMBL/GenBank/DDBJ databases">
        <authorList>
            <consortium name="Lawrence Berkeley National Laboratory"/>
            <person name="Ahrendt S."/>
            <person name="Sahu N."/>
            <person name="Indic B."/>
            <person name="Wong-Bajracharya J."/>
            <person name="Merenyi Z."/>
            <person name="Ke H.-M."/>
            <person name="Monk M."/>
            <person name="Kocsube S."/>
            <person name="Drula E."/>
            <person name="Lipzen A."/>
            <person name="Balint B."/>
            <person name="Henrissat B."/>
            <person name="Andreopoulos B."/>
            <person name="Martin F.M."/>
            <person name="Harder C.B."/>
            <person name="Rigling D."/>
            <person name="Ford K.L."/>
            <person name="Foster G.D."/>
            <person name="Pangilinan J."/>
            <person name="Papanicolaou A."/>
            <person name="Barry K."/>
            <person name="LaButti K."/>
            <person name="Viragh M."/>
            <person name="Koriabine M."/>
            <person name="Yan M."/>
            <person name="Riley R."/>
            <person name="Champramary S."/>
            <person name="Plett K.L."/>
            <person name="Tsai I.J."/>
            <person name="Slot J."/>
            <person name="Sipos G."/>
            <person name="Plett J."/>
            <person name="Nagy L.G."/>
            <person name="Grigoriev I.V."/>
        </authorList>
    </citation>
    <scope>NUCLEOTIDE SEQUENCE</scope>
    <source>
        <strain evidence="3">ICMP 16352</strain>
    </source>
</reference>
<dbReference type="EMBL" id="JAUEPR010000005">
    <property type="protein sequence ID" value="KAK0485098.1"/>
    <property type="molecule type" value="Genomic_DNA"/>
</dbReference>
<evidence type="ECO:0000313" key="3">
    <source>
        <dbReference type="EMBL" id="KAK0485098.1"/>
    </source>
</evidence>
<protein>
    <submittedName>
        <fullName evidence="3">Uncharacterized protein</fullName>
    </submittedName>
</protein>
<gene>
    <name evidence="3" type="ORF">IW261DRAFT_1560760</name>
</gene>
<accession>A0AA39UFI6</accession>
<dbReference type="Proteomes" id="UP001175227">
    <property type="component" value="Unassembled WGS sequence"/>
</dbReference>
<comment type="caution">
    <text evidence="3">The sequence shown here is derived from an EMBL/GenBank/DDBJ whole genome shotgun (WGS) entry which is preliminary data.</text>
</comment>
<dbReference type="AlphaFoldDB" id="A0AA39UFI6"/>
<name>A0AA39UFI6_9AGAR</name>
<evidence type="ECO:0000256" key="1">
    <source>
        <dbReference type="SAM" id="MobiDB-lite"/>
    </source>
</evidence>
<proteinExistence type="predicted"/>
<feature type="signal peptide" evidence="2">
    <location>
        <begin position="1"/>
        <end position="20"/>
    </location>
</feature>
<organism evidence="3 4">
    <name type="scientific">Armillaria novae-zelandiae</name>
    <dbReference type="NCBI Taxonomy" id="153914"/>
    <lineage>
        <taxon>Eukaryota</taxon>
        <taxon>Fungi</taxon>
        <taxon>Dikarya</taxon>
        <taxon>Basidiomycota</taxon>
        <taxon>Agaricomycotina</taxon>
        <taxon>Agaricomycetes</taxon>
        <taxon>Agaricomycetidae</taxon>
        <taxon>Agaricales</taxon>
        <taxon>Marasmiineae</taxon>
        <taxon>Physalacriaceae</taxon>
        <taxon>Armillaria</taxon>
    </lineage>
</organism>
<feature type="chain" id="PRO_5041394637" evidence="2">
    <location>
        <begin position="21"/>
        <end position="234"/>
    </location>
</feature>
<evidence type="ECO:0000256" key="2">
    <source>
        <dbReference type="SAM" id="SignalP"/>
    </source>
</evidence>
<keyword evidence="4" id="KW-1185">Reference proteome</keyword>
<sequence length="234" mass="25979">MVHAHWNKFLLLFTDTQISALTHHPEQYVNKPDFCAVETDLVPALTTSPEGNDTRVPWHKTVSVGEMKTSAEDAKNATQVMKHAGSHNMARPDRPGCYALSVSRKSYQFGGSDPSGIDISDMIAWDYEKVDLPLRYVYSLYVPPSLSNIVDPTASLADRTTDDFPLWNTRFKGKFYTNGQILVVVGGPLQSTDGDLQESELPYCLNIESDSEESARVKKRMSMNSGGEILDEAS</sequence>
<feature type="region of interest" description="Disordered" evidence="1">
    <location>
        <begin position="211"/>
        <end position="234"/>
    </location>
</feature>